<dbReference type="HOGENOM" id="CLU_098620_3_0_14"/>
<accession>F6FJF4</accession>
<sequence length="204" mass="22651">MNYLYMLGGAGAVGAAGGGGGAYLIHNSISKTPTPTLESKLSGEKYLIMDSSDGNWATVVEKYNHTNTAANKKFSDLVGTATDQSLKQKCKSALASGDDALYEKAKLWCTVPRTVQQRLEDLGIRILKMEGQDDKDTWNTLKGKYKDATEQQKIKELTISTLEEEENAWQQLQTACKGYAAKDKWDADYDYFLEKVKVWCSSHE</sequence>
<dbReference type="EMBL" id="CP002808">
    <property type="protein sequence ID" value="AEG73309.1"/>
    <property type="molecule type" value="Genomic_DNA"/>
</dbReference>
<dbReference type="AlphaFoldDB" id="F6FJF4"/>
<gene>
    <name evidence="1" type="ordered locus">MHF_1059</name>
</gene>
<evidence type="ECO:0000313" key="2">
    <source>
        <dbReference type="Proteomes" id="UP000007952"/>
    </source>
</evidence>
<protein>
    <submittedName>
        <fullName evidence="1">Uncharacterized protein</fullName>
    </submittedName>
</protein>
<organism evidence="1 2">
    <name type="scientific">Mycoplasma haemofelis (strain Ohio2)</name>
    <dbReference type="NCBI Taxonomy" id="859194"/>
    <lineage>
        <taxon>Bacteria</taxon>
        <taxon>Bacillati</taxon>
        <taxon>Mycoplasmatota</taxon>
        <taxon>Mollicutes</taxon>
        <taxon>Mycoplasmataceae</taxon>
        <taxon>Mycoplasma</taxon>
    </lineage>
</organism>
<proteinExistence type="predicted"/>
<name>F6FJF4_MYCHI</name>
<evidence type="ECO:0000313" key="1">
    <source>
        <dbReference type="EMBL" id="AEG73309.1"/>
    </source>
</evidence>
<reference key="2">
    <citation type="submission" date="2011-05" db="EMBL/GenBank/DDBJ databases">
        <title>The Genome of Mycoplasma haemofelis Strain Ohio2, a pathogenic hemoplasma of the cat.</title>
        <authorList>
            <person name="Santos A.P."/>
            <person name="Guimaraes A.M.S."/>
            <person name="SanMiguel P.J."/>
            <person name="Martin S.W."/>
            <person name="Messick J.B."/>
        </authorList>
    </citation>
    <scope>NUCLEOTIDE SEQUENCE</scope>
    <source>
        <strain>Ohio2</strain>
    </source>
</reference>
<dbReference type="STRING" id="859194.MHF_1059"/>
<dbReference type="BioCyc" id="MHAE859194:G1GR7-1050-MONOMER"/>
<dbReference type="KEGG" id="mhf:MHF_1059"/>
<reference evidence="1 2" key="1">
    <citation type="journal article" date="2011" name="J. Bacteriol.">
        <title>Complete genome sequences of two hemotropic Mycoplasmas, Mycoplasma haemofelis strain Ohio2 and Mycoplasma suis strain Illinois.</title>
        <authorList>
            <person name="Messick J.B."/>
            <person name="Santos A.P."/>
            <person name="Guimaraes A.M."/>
        </authorList>
    </citation>
    <scope>NUCLEOTIDE SEQUENCE [LARGE SCALE GENOMIC DNA]</scope>
    <source>
        <strain evidence="1 2">Ohio2</strain>
    </source>
</reference>
<dbReference type="Proteomes" id="UP000007952">
    <property type="component" value="Chromosome"/>
</dbReference>